<sequence>MKFTPYLNFNGTCAEAFRFYAELLGGEIVESTTFGETPAAAHVPADFQDRVMHAVLAVGDQTIFGSDAPSANYAKPQGAYVALQVDSPAEAERIYQALAEGGTVEMPLAETFWAARFGMLVDRYGTPWMINCPPQQ</sequence>
<dbReference type="HOGENOM" id="CLU_046006_17_1_0"/>
<dbReference type="CDD" id="cd06588">
    <property type="entry name" value="PhnB_like"/>
    <property type="match status" value="1"/>
</dbReference>
<evidence type="ECO:0000313" key="2">
    <source>
        <dbReference type="EMBL" id="ACZ40372.1"/>
    </source>
</evidence>
<evidence type="ECO:0000313" key="3">
    <source>
        <dbReference type="Proteomes" id="UP000002027"/>
    </source>
</evidence>
<dbReference type="OrthoDB" id="9795306at2"/>
<dbReference type="STRING" id="479434.Sthe_2968"/>
<dbReference type="Pfam" id="PF00903">
    <property type="entry name" value="Glyoxalase"/>
    <property type="match status" value="1"/>
</dbReference>
<dbReference type="SUPFAM" id="SSF54593">
    <property type="entry name" value="Glyoxalase/Bleomycin resistance protein/Dihydroxybiphenyl dioxygenase"/>
    <property type="match status" value="1"/>
</dbReference>
<name>D1C979_SPHTD</name>
<dbReference type="eggNOG" id="COG2764">
    <property type="taxonomic scope" value="Bacteria"/>
</dbReference>
<organism evidence="2 3">
    <name type="scientific">Sphaerobacter thermophilus (strain ATCC 49802 / DSM 20745 / KCCM 41009 / NCIMB 13125 / S 6022)</name>
    <dbReference type="NCBI Taxonomy" id="479434"/>
    <lineage>
        <taxon>Bacteria</taxon>
        <taxon>Pseudomonadati</taxon>
        <taxon>Thermomicrobiota</taxon>
        <taxon>Thermomicrobia</taxon>
        <taxon>Sphaerobacterales</taxon>
        <taxon>Sphaerobacterineae</taxon>
        <taxon>Sphaerobacteraceae</taxon>
        <taxon>Sphaerobacter</taxon>
    </lineage>
</organism>
<dbReference type="AlphaFoldDB" id="D1C979"/>
<proteinExistence type="predicted"/>
<dbReference type="KEGG" id="sti:Sthe_2968"/>
<reference evidence="3" key="1">
    <citation type="submission" date="2009-11" db="EMBL/GenBank/DDBJ databases">
        <title>The complete chromosome 2 of Sphaerobacter thermophilus DSM 20745.</title>
        <authorList>
            <person name="Lucas S."/>
            <person name="Copeland A."/>
            <person name="Lapidus A."/>
            <person name="Glavina del Rio T."/>
            <person name="Dalin E."/>
            <person name="Tice H."/>
            <person name="Bruce D."/>
            <person name="Goodwin L."/>
            <person name="Pitluck S."/>
            <person name="Kyrpides N."/>
            <person name="Mavromatis K."/>
            <person name="Ivanova N."/>
            <person name="Mikhailova N."/>
            <person name="LaButti K.M."/>
            <person name="Clum A."/>
            <person name="Sun H.I."/>
            <person name="Brettin T."/>
            <person name="Detter J.C."/>
            <person name="Han C."/>
            <person name="Larimer F."/>
            <person name="Land M."/>
            <person name="Hauser L."/>
            <person name="Markowitz V."/>
            <person name="Cheng J.F."/>
            <person name="Hugenholtz P."/>
            <person name="Woyke T."/>
            <person name="Wu D."/>
            <person name="Steenblock K."/>
            <person name="Schneider S."/>
            <person name="Pukall R."/>
            <person name="Goeker M."/>
            <person name="Klenk H.P."/>
            <person name="Eisen J.A."/>
        </authorList>
    </citation>
    <scope>NUCLEOTIDE SEQUENCE [LARGE SCALE GENOMIC DNA]</scope>
    <source>
        <strain evidence="3">ATCC 49802 / DSM 20745 / S 6022</strain>
    </source>
</reference>
<dbReference type="InParanoid" id="D1C979"/>
<dbReference type="GO" id="GO:0051213">
    <property type="term" value="F:dioxygenase activity"/>
    <property type="evidence" value="ECO:0007669"/>
    <property type="project" value="UniProtKB-KW"/>
</dbReference>
<keyword evidence="2" id="KW-0560">Oxidoreductase</keyword>
<dbReference type="InterPro" id="IPR029068">
    <property type="entry name" value="Glyas_Bleomycin-R_OHBP_Dase"/>
</dbReference>
<accession>D1C979</accession>
<protein>
    <submittedName>
        <fullName evidence="2">Glyoxalase/bleomycin resistance protein/dioxygenase</fullName>
    </submittedName>
</protein>
<gene>
    <name evidence="2" type="ordered locus">Sthe_2968</name>
</gene>
<evidence type="ECO:0000259" key="1">
    <source>
        <dbReference type="Pfam" id="PF00903"/>
    </source>
</evidence>
<dbReference type="Proteomes" id="UP000002027">
    <property type="component" value="Chromosome 2"/>
</dbReference>
<dbReference type="EMBL" id="CP001824">
    <property type="protein sequence ID" value="ACZ40372.1"/>
    <property type="molecule type" value="Genomic_DNA"/>
</dbReference>
<reference evidence="2 3" key="2">
    <citation type="journal article" date="2010" name="Stand. Genomic Sci.">
        <title>Complete genome sequence of Desulfohalobium retbaense type strain (HR(100)).</title>
        <authorList>
            <person name="Spring S."/>
            <person name="Nolan M."/>
            <person name="Lapidus A."/>
            <person name="Glavina Del Rio T."/>
            <person name="Copeland A."/>
            <person name="Tice H."/>
            <person name="Cheng J.F."/>
            <person name="Lucas S."/>
            <person name="Land M."/>
            <person name="Chen F."/>
            <person name="Bruce D."/>
            <person name="Goodwin L."/>
            <person name="Pitluck S."/>
            <person name="Ivanova N."/>
            <person name="Mavromatis K."/>
            <person name="Mikhailova N."/>
            <person name="Pati A."/>
            <person name="Chen A."/>
            <person name="Palaniappan K."/>
            <person name="Hauser L."/>
            <person name="Chang Y.J."/>
            <person name="Jeffries C.D."/>
            <person name="Munk C."/>
            <person name="Kiss H."/>
            <person name="Chain P."/>
            <person name="Han C."/>
            <person name="Brettin T."/>
            <person name="Detter J.C."/>
            <person name="Schuler E."/>
            <person name="Goker M."/>
            <person name="Rohde M."/>
            <person name="Bristow J."/>
            <person name="Eisen J.A."/>
            <person name="Markowitz V."/>
            <person name="Hugenholtz P."/>
            <person name="Kyrpides N.C."/>
            <person name="Klenk H.P."/>
        </authorList>
    </citation>
    <scope>NUCLEOTIDE SEQUENCE [LARGE SCALE GENOMIC DNA]</scope>
    <source>
        <strain evidence="3">ATCC 49802 / DSM 20745 / S 6022</strain>
    </source>
</reference>
<dbReference type="InterPro" id="IPR028973">
    <property type="entry name" value="PhnB-like"/>
</dbReference>
<feature type="domain" description="Glyoxalase/fosfomycin resistance/dioxygenase" evidence="1">
    <location>
        <begin position="11"/>
        <end position="129"/>
    </location>
</feature>
<keyword evidence="2" id="KW-0223">Dioxygenase</keyword>
<dbReference type="Gene3D" id="3.10.180.10">
    <property type="entry name" value="2,3-Dihydroxybiphenyl 1,2-Dioxygenase, domain 1"/>
    <property type="match status" value="1"/>
</dbReference>
<dbReference type="InterPro" id="IPR004360">
    <property type="entry name" value="Glyas_Fos-R_dOase_dom"/>
</dbReference>
<keyword evidence="3" id="KW-1185">Reference proteome</keyword>
<dbReference type="RefSeq" id="WP_012873407.1">
    <property type="nucleotide sequence ID" value="NC_013524.1"/>
</dbReference>
<dbReference type="PANTHER" id="PTHR33990:SF1">
    <property type="entry name" value="PROTEIN YJDN"/>
    <property type="match status" value="1"/>
</dbReference>
<dbReference type="PANTHER" id="PTHR33990">
    <property type="entry name" value="PROTEIN YJDN-RELATED"/>
    <property type="match status" value="1"/>
</dbReference>